<accession>A0A9K3PI82</accession>
<feature type="region of interest" description="Disordered" evidence="1">
    <location>
        <begin position="171"/>
        <end position="418"/>
    </location>
</feature>
<feature type="compositionally biased region" description="Basic and acidic residues" evidence="1">
    <location>
        <begin position="276"/>
        <end position="290"/>
    </location>
</feature>
<evidence type="ECO:0000256" key="1">
    <source>
        <dbReference type="SAM" id="MobiDB-lite"/>
    </source>
</evidence>
<dbReference type="AlphaFoldDB" id="A0A9K3PI82"/>
<feature type="compositionally biased region" description="Basic and acidic residues" evidence="1">
    <location>
        <begin position="237"/>
        <end position="261"/>
    </location>
</feature>
<reference evidence="2" key="1">
    <citation type="journal article" date="2021" name="Sci. Rep.">
        <title>Diploid genomic architecture of Nitzschia inconspicua, an elite biomass production diatom.</title>
        <authorList>
            <person name="Oliver A."/>
            <person name="Podell S."/>
            <person name="Pinowska A."/>
            <person name="Traller J.C."/>
            <person name="Smith S.R."/>
            <person name="McClure R."/>
            <person name="Beliaev A."/>
            <person name="Bohutskyi P."/>
            <person name="Hill E.A."/>
            <person name="Rabines A."/>
            <person name="Zheng H."/>
            <person name="Allen L.Z."/>
            <person name="Kuo A."/>
            <person name="Grigoriev I.V."/>
            <person name="Allen A.E."/>
            <person name="Hazlebeck D."/>
            <person name="Allen E.E."/>
        </authorList>
    </citation>
    <scope>NUCLEOTIDE SEQUENCE</scope>
    <source>
        <strain evidence="2">Hildebrandi</strain>
    </source>
</reference>
<dbReference type="Proteomes" id="UP000693970">
    <property type="component" value="Unassembled WGS sequence"/>
</dbReference>
<feature type="compositionally biased region" description="Basic and acidic residues" evidence="1">
    <location>
        <begin position="299"/>
        <end position="317"/>
    </location>
</feature>
<dbReference type="EMBL" id="JAGRRH010000020">
    <property type="protein sequence ID" value="KAG7348235.1"/>
    <property type="molecule type" value="Genomic_DNA"/>
</dbReference>
<gene>
    <name evidence="2" type="ORF">IV203_016940</name>
</gene>
<sequence length="418" mass="45800">MSMIIINLKSDGKVNSADNDKPSGRALSFDFYKNAIYFFLPNRHPWVQMPGTPAHAENPTHSKLVNNLIAKRNFLLDPFSIIPIGKMHSTVSLLLFFSIVTIASAFDSSLLRGSHQQQQPSETTPVKEEIAEQNEYYDYLPTFRALTEFSDYLNHNRGGANVVPSVRSIGFDHGGNKESKSVDKVGKRDKGDSSMDMKKDKGSGDRKEEKKKPKSKGDSGSGRGPSDKIHSYGSSDFGKKDPKKSAKRDKSDSSSDKETKGSKPNAGGGGSGYRPVSDKIHSDGPGDSGKKDHKKSAKRDKSDSSSGKESKGSKDGGEGSGYRPVSDKVHSDGPSGSGKKHKQPKDSKPSHSGLSDKPTTKTEKRDKTSKSKKSDSKENKGSDHKNEKDKKPKDEKSYGSDDHKLVKSRALFERSYYY</sequence>
<keyword evidence="3" id="KW-1185">Reference proteome</keyword>
<evidence type="ECO:0000313" key="2">
    <source>
        <dbReference type="EMBL" id="KAG7348235.1"/>
    </source>
</evidence>
<feature type="compositionally biased region" description="Basic and acidic residues" evidence="1">
    <location>
        <begin position="174"/>
        <end position="217"/>
    </location>
</feature>
<reference evidence="2" key="2">
    <citation type="submission" date="2021-04" db="EMBL/GenBank/DDBJ databases">
        <authorList>
            <person name="Podell S."/>
        </authorList>
    </citation>
    <scope>NUCLEOTIDE SEQUENCE</scope>
    <source>
        <strain evidence="2">Hildebrandi</strain>
    </source>
</reference>
<feature type="compositionally biased region" description="Basic and acidic residues" evidence="1">
    <location>
        <begin position="358"/>
        <end position="405"/>
    </location>
</feature>
<protein>
    <submittedName>
        <fullName evidence="2">Uncharacterized protein</fullName>
    </submittedName>
</protein>
<comment type="caution">
    <text evidence="2">The sequence shown here is derived from an EMBL/GenBank/DDBJ whole genome shotgun (WGS) entry which is preliminary data.</text>
</comment>
<proteinExistence type="predicted"/>
<evidence type="ECO:0000313" key="3">
    <source>
        <dbReference type="Proteomes" id="UP000693970"/>
    </source>
</evidence>
<organism evidence="2 3">
    <name type="scientific">Nitzschia inconspicua</name>
    <dbReference type="NCBI Taxonomy" id="303405"/>
    <lineage>
        <taxon>Eukaryota</taxon>
        <taxon>Sar</taxon>
        <taxon>Stramenopiles</taxon>
        <taxon>Ochrophyta</taxon>
        <taxon>Bacillariophyta</taxon>
        <taxon>Bacillariophyceae</taxon>
        <taxon>Bacillariophycidae</taxon>
        <taxon>Bacillariales</taxon>
        <taxon>Bacillariaceae</taxon>
        <taxon>Nitzschia</taxon>
    </lineage>
</organism>
<name>A0A9K3PI82_9STRA</name>